<evidence type="ECO:0000256" key="7">
    <source>
        <dbReference type="ARBA" id="ARBA00022989"/>
    </source>
</evidence>
<evidence type="ECO:0000256" key="2">
    <source>
        <dbReference type="ARBA" id="ARBA00012543"/>
    </source>
</evidence>
<evidence type="ECO:0000256" key="10">
    <source>
        <dbReference type="SAM" id="Phobius"/>
    </source>
</evidence>
<keyword evidence="5" id="KW-0808">Transferase</keyword>
<feature type="transmembrane region" description="Helical" evidence="10">
    <location>
        <begin position="467"/>
        <end position="488"/>
    </location>
</feature>
<evidence type="ECO:0000256" key="1">
    <source>
        <dbReference type="ARBA" id="ARBA00004651"/>
    </source>
</evidence>
<keyword evidence="9" id="KW-0961">Cell wall biogenesis/degradation</keyword>
<feature type="transmembrane region" description="Helical" evidence="10">
    <location>
        <begin position="636"/>
        <end position="661"/>
    </location>
</feature>
<dbReference type="PANTHER" id="PTHR22914:SF9">
    <property type="entry name" value="CHITIN SYNTHASE 1"/>
    <property type="match status" value="1"/>
</dbReference>
<dbReference type="GO" id="GO:0071555">
    <property type="term" value="P:cell wall organization"/>
    <property type="evidence" value="ECO:0007669"/>
    <property type="project" value="UniProtKB-KW"/>
</dbReference>
<dbReference type="Pfam" id="PF01644">
    <property type="entry name" value="Chitin_synth_1"/>
    <property type="match status" value="1"/>
</dbReference>
<gene>
    <name evidence="11" type="ORF">SteCoe_1619</name>
</gene>
<keyword evidence="8 10" id="KW-0472">Membrane</keyword>
<dbReference type="InterPro" id="IPR029044">
    <property type="entry name" value="Nucleotide-diphossugar_trans"/>
</dbReference>
<dbReference type="GO" id="GO:0006031">
    <property type="term" value="P:chitin biosynthetic process"/>
    <property type="evidence" value="ECO:0007669"/>
    <property type="project" value="TreeGrafter"/>
</dbReference>
<feature type="transmembrane region" description="Helical" evidence="10">
    <location>
        <begin position="528"/>
        <end position="546"/>
    </location>
</feature>
<evidence type="ECO:0000256" key="3">
    <source>
        <dbReference type="ARBA" id="ARBA00022475"/>
    </source>
</evidence>
<comment type="caution">
    <text evidence="11">The sequence shown here is derived from an EMBL/GenBank/DDBJ whole genome shotgun (WGS) entry which is preliminary data.</text>
</comment>
<evidence type="ECO:0000256" key="5">
    <source>
        <dbReference type="ARBA" id="ARBA00022679"/>
    </source>
</evidence>
<evidence type="ECO:0000256" key="8">
    <source>
        <dbReference type="ARBA" id="ARBA00023136"/>
    </source>
</evidence>
<dbReference type="Proteomes" id="UP000187209">
    <property type="component" value="Unassembled WGS sequence"/>
</dbReference>
<accession>A0A1R2D1J7</accession>
<feature type="transmembrane region" description="Helical" evidence="10">
    <location>
        <begin position="605"/>
        <end position="624"/>
    </location>
</feature>
<evidence type="ECO:0000256" key="9">
    <source>
        <dbReference type="ARBA" id="ARBA00023316"/>
    </source>
</evidence>
<keyword evidence="3" id="KW-1003">Cell membrane</keyword>
<evidence type="ECO:0000256" key="6">
    <source>
        <dbReference type="ARBA" id="ARBA00022692"/>
    </source>
</evidence>
<dbReference type="OrthoDB" id="3352955at2759"/>
<feature type="transmembrane region" description="Helical" evidence="10">
    <location>
        <begin position="500"/>
        <end position="521"/>
    </location>
</feature>
<dbReference type="SUPFAM" id="SSF53448">
    <property type="entry name" value="Nucleotide-diphospho-sugar transferases"/>
    <property type="match status" value="1"/>
</dbReference>
<keyword evidence="6 10" id="KW-0812">Transmembrane</keyword>
<keyword evidence="4" id="KW-0328">Glycosyltransferase</keyword>
<protein>
    <recommendedName>
        <fullName evidence="2">chitin synthase</fullName>
        <ecNumber evidence="2">2.4.1.16</ecNumber>
    </recommendedName>
</protein>
<name>A0A1R2D1J7_9CILI</name>
<feature type="transmembrane region" description="Helical" evidence="10">
    <location>
        <begin position="426"/>
        <end position="447"/>
    </location>
</feature>
<dbReference type="PANTHER" id="PTHR22914">
    <property type="entry name" value="CHITIN SYNTHASE"/>
    <property type="match status" value="1"/>
</dbReference>
<proteinExistence type="predicted"/>
<dbReference type="InterPro" id="IPR004835">
    <property type="entry name" value="Chitin_synth"/>
</dbReference>
<dbReference type="EC" id="2.4.1.16" evidence="2"/>
<feature type="transmembrane region" description="Helical" evidence="10">
    <location>
        <begin position="558"/>
        <end position="577"/>
    </location>
</feature>
<evidence type="ECO:0000256" key="4">
    <source>
        <dbReference type="ARBA" id="ARBA00022676"/>
    </source>
</evidence>
<organism evidence="11 12">
    <name type="scientific">Stentor coeruleus</name>
    <dbReference type="NCBI Taxonomy" id="5963"/>
    <lineage>
        <taxon>Eukaryota</taxon>
        <taxon>Sar</taxon>
        <taxon>Alveolata</taxon>
        <taxon>Ciliophora</taxon>
        <taxon>Postciliodesmatophora</taxon>
        <taxon>Heterotrichea</taxon>
        <taxon>Heterotrichida</taxon>
        <taxon>Stentoridae</taxon>
        <taxon>Stentor</taxon>
    </lineage>
</organism>
<sequence>MEDLNYKCVILNQTFFREFIPGKEKPVEGIKIAKGLVDRNGDDIQFYNGLSNDDLRNRHKFLVVVTMYNEPYNLLKMTLDAIEKNYCNKLENEMAVIVIADGIRPFVKSIETDEIEKKYSKYFNLKDIYRELNISDEPNRHDINKLLDYEIEYGYEFETQNTSENNENIRNNIESVKKKAEFAHVFYPREISGKMPVYFCVKQQNKRKLNSHLWYFGGFCKALNPEYCMLIDAGTVPEENSLFYLYKAMRNNPKVAGVCGEIIPKNDKDSIFDVLCYAQKVEYKFSHILDKALESTFGFITVLPGAFSGYRLETLGINDPDGPLWGDYFLSLKKPWSMDCYHANIYLAEDRVLCLALVSYKDYVLKYVSKSKATTDPPQDFASLLTQRRRWINGSWFALLNSMRHWNRIWKSEHHCCRKAVFTFQLFYYVINALYSFIMVGGFYLALSICLRMQLTSTVTPGQRSGVGDMIITFYLLLLILTIILSLGSNSKDIETTLKFVSSVFSIYMLVFIIFVVYLFFKNLNATAIWVPVSLTISGFVLILLLNNTIWEVSLGCLQFILATPTYLNIFTIYAICNIHDCTWGNRPGDLTQDERDKMDDFEKFRMVWVLLWALCNGYFSYFLDAADASKNSYSLYIYIVGLCGLSALYIRFIGGIIYVFSEACSNCRSKEKNQDEDSNLV</sequence>
<keyword evidence="12" id="KW-1185">Reference proteome</keyword>
<reference evidence="11 12" key="1">
    <citation type="submission" date="2016-11" db="EMBL/GenBank/DDBJ databases">
        <title>The macronuclear genome of Stentor coeruleus: a giant cell with tiny introns.</title>
        <authorList>
            <person name="Slabodnick M."/>
            <person name="Ruby J.G."/>
            <person name="Reiff S.B."/>
            <person name="Swart E.C."/>
            <person name="Gosai S."/>
            <person name="Prabakaran S."/>
            <person name="Witkowska E."/>
            <person name="Larue G.E."/>
            <person name="Fisher S."/>
            <person name="Freeman R.M."/>
            <person name="Gunawardena J."/>
            <person name="Chu W."/>
            <person name="Stover N.A."/>
            <person name="Gregory B.D."/>
            <person name="Nowacki M."/>
            <person name="Derisi J."/>
            <person name="Roy S.W."/>
            <person name="Marshall W.F."/>
            <person name="Sood P."/>
        </authorList>
    </citation>
    <scope>NUCLEOTIDE SEQUENCE [LARGE SCALE GENOMIC DNA]</scope>
    <source>
        <strain evidence="11">WM001</strain>
    </source>
</reference>
<dbReference type="EMBL" id="MPUH01000017">
    <property type="protein sequence ID" value="OMJ95080.1"/>
    <property type="molecule type" value="Genomic_DNA"/>
</dbReference>
<evidence type="ECO:0000313" key="11">
    <source>
        <dbReference type="EMBL" id="OMJ95080.1"/>
    </source>
</evidence>
<dbReference type="GO" id="GO:0005886">
    <property type="term" value="C:plasma membrane"/>
    <property type="evidence" value="ECO:0007669"/>
    <property type="project" value="UniProtKB-SubCell"/>
</dbReference>
<dbReference type="AlphaFoldDB" id="A0A1R2D1J7"/>
<evidence type="ECO:0000313" key="12">
    <source>
        <dbReference type="Proteomes" id="UP000187209"/>
    </source>
</evidence>
<dbReference type="GO" id="GO:0004100">
    <property type="term" value="F:chitin synthase activity"/>
    <property type="evidence" value="ECO:0007669"/>
    <property type="project" value="UniProtKB-EC"/>
</dbReference>
<comment type="subcellular location">
    <subcellularLocation>
        <location evidence="1">Cell membrane</location>
        <topology evidence="1">Multi-pass membrane protein</topology>
    </subcellularLocation>
</comment>
<keyword evidence="7 10" id="KW-1133">Transmembrane helix</keyword>